<dbReference type="Gramene" id="TVU49375">
    <property type="protein sequence ID" value="TVU49375"/>
    <property type="gene ID" value="EJB05_00683"/>
</dbReference>
<dbReference type="Gene3D" id="3.40.50.300">
    <property type="entry name" value="P-loop containing nucleotide triphosphate hydrolases"/>
    <property type="match status" value="1"/>
</dbReference>
<dbReference type="InterPro" id="IPR038005">
    <property type="entry name" value="RX-like_CC"/>
</dbReference>
<keyword evidence="6" id="KW-0067">ATP-binding</keyword>
<dbReference type="Pfam" id="PF00931">
    <property type="entry name" value="NB-ARC"/>
    <property type="match status" value="1"/>
</dbReference>
<comment type="caution">
    <text evidence="15">The sequence shown here is derived from an EMBL/GenBank/DDBJ whole genome shotgun (WGS) entry which is preliminary data.</text>
</comment>
<evidence type="ECO:0000256" key="9">
    <source>
        <dbReference type="SAM" id="MobiDB-lite"/>
    </source>
</evidence>
<dbReference type="GO" id="GO:0009626">
    <property type="term" value="P:plant-type hypersensitive response"/>
    <property type="evidence" value="ECO:0007669"/>
    <property type="project" value="UniProtKB-ARBA"/>
</dbReference>
<feature type="compositionally biased region" description="Low complexity" evidence="9">
    <location>
        <begin position="1249"/>
        <end position="1259"/>
    </location>
</feature>
<evidence type="ECO:0000256" key="3">
    <source>
        <dbReference type="ARBA" id="ARBA00022737"/>
    </source>
</evidence>
<keyword evidence="2" id="KW-0433">Leucine-rich repeat</keyword>
<evidence type="ECO:0000259" key="13">
    <source>
        <dbReference type="Pfam" id="PF23598"/>
    </source>
</evidence>
<evidence type="ECO:0000259" key="12">
    <source>
        <dbReference type="Pfam" id="PF23559"/>
    </source>
</evidence>
<dbReference type="Pfam" id="PF18052">
    <property type="entry name" value="Rx_N"/>
    <property type="match status" value="1"/>
</dbReference>
<keyword evidence="16" id="KW-1185">Reference proteome</keyword>
<gene>
    <name evidence="15" type="ORF">EJB05_00683</name>
</gene>
<evidence type="ECO:0000259" key="10">
    <source>
        <dbReference type="Pfam" id="PF00931"/>
    </source>
</evidence>
<sequence length="1477" mass="165830">MLLGQGNKRLALSSGRRLVKQDGDIRQSSFVIVSRLGLFKAVAHLSIYRVPEKKETAMEAALVSGILKIVGMNLAPLITKEFGSIAGVTKDLEHLQDLVAWINDWLEMVGDKAIRNEKSSNWLKRLKDVAYDAEDLVHEFHMEAEKLDVNIVGLNNTVIKYLWAKPKSVVFKCKIAYKIKEIKKKFDAIVKGRSDYSTITNSMAVDHHTRLISKTIGEVPSLTNVDETSIFGRDQLKLRLISELMETNNQHKIKIVSVIGLGGSGKTTLAKLVYNGDNIIKEHFEVKLWVHVSREFDVEKLVQKLFEAIDGDKAENHASQRMSTTISNKLVGKKFLIFLDDVWTEDRIQWEQFMVNLRGGAPGSSILLTTRSRKVAEAVDSTYICDLPFLSKKDSWKVFLQSFGRAMEGLDPEFRKVGTEIVNKCSGVPLAIKVLASVLRGMKTIIEWQTIRDSNLLDVEEDQRRVSNCLFLSYVHLPHHLRHCFTHCSIFPRGHAINKNHLISQWIAHGFINLTNEAQHPEDVGINYFESLLNVGFFQDLEHHKSEFREETTCKLHDLLHDLSRQILHDEFVSGTSTTHQIRRCRYASLTSGTREFDSKLFDKVRALYISGGGITFGKPMNKTCRVRTIILERIRAASLPLFVSKFEHLGYLEISYINCEALPNAISDCSNLQAIHVIRCGILATLPESIGRLKKLRVLEFKYCSSVRSLPQSLGGCDNLQSLYLSHCGLKDIPDSVANINKLRVLSVVHCLSLQRLLPSEFFGKLCNLGTITISDCRDLQCLPQCISLLSHIEHVDLTRCRNLEELPEGIGNLTKLQVLNLQQCYGLRGLPAGCGQLTRLRKLGLFVVGDSVNHARISELENLDKINGELQITNINNVKDPCDAEKVHLKKTIGIRELSLDWYSRRSSWVKDALEESVEVRTEEELLPDMEKDLYLLNCLEPPRKIKRLRVSGYRGSQLPRWMMKPSDSCVLNDMHMPKQSSSPQFSHLTKLVLEDLPNLEHLQGLVDLSGIKILELRRMAKLAELLTTRTSFADEEEGEVQYCFPSLSDLVISDCPILTVKPWFPLSLKRLTFEGGNEQLQYLGSFFNPGHADEEPTTSSCTMDAKSPHLTELKLGRLRESSSGWDVLQHLAGLHVLKIDECKDLKQLPESMRSLTCLCHLKITYCNNLCMLPEWLGELQSLKYLQIREPVRCIALMAGAIGPTTTMSSKIDELLAQVESMMNRMEEQEVRLAAVEAKTPLPAVVVSSTSQQASSSPGDQQTPATRPAEMARDERCAPPAIRVIPIPPRSSRELFTPSTTPVISPVFPPPLQPPKLTYFPPVQPSTSPSILLVVAPLAQRPASPDLPPKSSPATRSIQPPSWPSFSERLPIPTVVPAALKSDQIRLIPAFSIKAASHGADMARSDYIYITSSLSGKSGYMPSYINTTQWKVRKWQEQMALRSDRTNIGMAQSAGHASKMVSAARSLSFELNDWC</sequence>
<dbReference type="GO" id="GO:0002758">
    <property type="term" value="P:innate immune response-activating signaling pathway"/>
    <property type="evidence" value="ECO:0007669"/>
    <property type="project" value="UniProtKB-ARBA"/>
</dbReference>
<keyword evidence="3" id="KW-0677">Repeat</keyword>
<evidence type="ECO:0000256" key="2">
    <source>
        <dbReference type="ARBA" id="ARBA00022614"/>
    </source>
</evidence>
<evidence type="ECO:0000256" key="6">
    <source>
        <dbReference type="ARBA" id="ARBA00022840"/>
    </source>
</evidence>
<keyword evidence="7 8" id="KW-0175">Coiled coil</keyword>
<dbReference type="Gene3D" id="1.10.10.10">
    <property type="entry name" value="Winged helix-like DNA-binding domain superfamily/Winged helix DNA-binding domain"/>
    <property type="match status" value="1"/>
</dbReference>
<evidence type="ECO:0008006" key="17">
    <source>
        <dbReference type="Google" id="ProtNLM"/>
    </source>
</evidence>
<feature type="domain" description="R13L1/DRL21-like LRR repeat region" evidence="14">
    <location>
        <begin position="859"/>
        <end position="1019"/>
    </location>
</feature>
<dbReference type="SUPFAM" id="SSF52540">
    <property type="entry name" value="P-loop containing nucleoside triphosphate hydrolases"/>
    <property type="match status" value="1"/>
</dbReference>
<dbReference type="OrthoDB" id="680302at2759"/>
<dbReference type="Pfam" id="PF23559">
    <property type="entry name" value="WHD_DRP"/>
    <property type="match status" value="1"/>
</dbReference>
<keyword evidence="5" id="KW-0611">Plant defense</keyword>
<evidence type="ECO:0000313" key="16">
    <source>
        <dbReference type="Proteomes" id="UP000324897"/>
    </source>
</evidence>
<dbReference type="PROSITE" id="PS51450">
    <property type="entry name" value="LRR"/>
    <property type="match status" value="1"/>
</dbReference>
<name>A0A5J9WN59_9POAL</name>
<evidence type="ECO:0000256" key="5">
    <source>
        <dbReference type="ARBA" id="ARBA00022821"/>
    </source>
</evidence>
<comment type="similarity">
    <text evidence="1">Belongs to the disease resistance NB-LRR family.</text>
</comment>
<feature type="domain" description="Disease resistance R13L4/SHOC-2-like LRR" evidence="13">
    <location>
        <begin position="605"/>
        <end position="773"/>
    </location>
</feature>
<dbReference type="Pfam" id="PF23598">
    <property type="entry name" value="LRR_14"/>
    <property type="match status" value="1"/>
</dbReference>
<dbReference type="CDD" id="cd14798">
    <property type="entry name" value="RX-CC_like"/>
    <property type="match status" value="1"/>
</dbReference>
<dbReference type="InterPro" id="IPR002182">
    <property type="entry name" value="NB-ARC"/>
</dbReference>
<feature type="coiled-coil region" evidence="8">
    <location>
        <begin position="1214"/>
        <end position="1241"/>
    </location>
</feature>
<dbReference type="InterPro" id="IPR042197">
    <property type="entry name" value="Apaf_helical"/>
</dbReference>
<dbReference type="EMBL" id="RWGY01000002">
    <property type="protein sequence ID" value="TVU49375.1"/>
    <property type="molecule type" value="Genomic_DNA"/>
</dbReference>
<evidence type="ECO:0000256" key="4">
    <source>
        <dbReference type="ARBA" id="ARBA00022741"/>
    </source>
</evidence>
<keyword evidence="4" id="KW-0547">Nucleotide-binding</keyword>
<evidence type="ECO:0000313" key="15">
    <source>
        <dbReference type="EMBL" id="TVU49375.1"/>
    </source>
</evidence>
<feature type="domain" description="Disease resistance N-terminal" evidence="11">
    <location>
        <begin position="70"/>
        <end position="148"/>
    </location>
</feature>
<evidence type="ECO:0000256" key="1">
    <source>
        <dbReference type="ARBA" id="ARBA00008894"/>
    </source>
</evidence>
<dbReference type="SUPFAM" id="SSF52058">
    <property type="entry name" value="L domain-like"/>
    <property type="match status" value="2"/>
</dbReference>
<accession>A0A5J9WN59</accession>
<dbReference type="Gene3D" id="3.80.10.10">
    <property type="entry name" value="Ribonuclease Inhibitor"/>
    <property type="match status" value="2"/>
</dbReference>
<dbReference type="InterPro" id="IPR027417">
    <property type="entry name" value="P-loop_NTPase"/>
</dbReference>
<evidence type="ECO:0000259" key="11">
    <source>
        <dbReference type="Pfam" id="PF18052"/>
    </source>
</evidence>
<dbReference type="InterPro" id="IPR036388">
    <property type="entry name" value="WH-like_DNA-bd_sf"/>
</dbReference>
<dbReference type="InterPro" id="IPR055414">
    <property type="entry name" value="LRR_R13L4/SHOC2-like"/>
</dbReference>
<feature type="region of interest" description="Disordered" evidence="9">
    <location>
        <begin position="1345"/>
        <end position="1366"/>
    </location>
</feature>
<dbReference type="FunFam" id="3.40.50.300:FF:001091">
    <property type="entry name" value="Probable disease resistance protein At1g61300"/>
    <property type="match status" value="1"/>
</dbReference>
<dbReference type="InterPro" id="IPR056789">
    <property type="entry name" value="LRR_R13L1-DRL21"/>
</dbReference>
<dbReference type="InterPro" id="IPR032675">
    <property type="entry name" value="LRR_dom_sf"/>
</dbReference>
<protein>
    <recommendedName>
        <fullName evidence="17">NB-ARC domain-containing protein</fullName>
    </recommendedName>
</protein>
<dbReference type="PANTHER" id="PTHR36766:SF56">
    <property type="match status" value="1"/>
</dbReference>
<dbReference type="InterPro" id="IPR041118">
    <property type="entry name" value="Rx_N"/>
</dbReference>
<dbReference type="PANTHER" id="PTHR36766">
    <property type="entry name" value="PLANT BROAD-SPECTRUM MILDEW RESISTANCE PROTEIN RPW8"/>
    <property type="match status" value="1"/>
</dbReference>
<dbReference type="GO" id="GO:0042742">
    <property type="term" value="P:defense response to bacterium"/>
    <property type="evidence" value="ECO:0007669"/>
    <property type="project" value="UniProtKB-ARBA"/>
</dbReference>
<feature type="non-terminal residue" evidence="15">
    <location>
        <position position="1"/>
    </location>
</feature>
<dbReference type="Pfam" id="PF25019">
    <property type="entry name" value="LRR_R13L1-DRL21"/>
    <property type="match status" value="1"/>
</dbReference>
<dbReference type="GO" id="GO:0005524">
    <property type="term" value="F:ATP binding"/>
    <property type="evidence" value="ECO:0007669"/>
    <property type="project" value="UniProtKB-KW"/>
</dbReference>
<dbReference type="FunFam" id="1.10.10.10:FF:000322">
    <property type="entry name" value="Probable disease resistance protein At1g63360"/>
    <property type="match status" value="1"/>
</dbReference>
<dbReference type="PRINTS" id="PR00364">
    <property type="entry name" value="DISEASERSIST"/>
</dbReference>
<evidence type="ECO:0000259" key="14">
    <source>
        <dbReference type="Pfam" id="PF25019"/>
    </source>
</evidence>
<feature type="region of interest" description="Disordered" evidence="9">
    <location>
        <begin position="1249"/>
        <end position="1282"/>
    </location>
</feature>
<dbReference type="Proteomes" id="UP000324897">
    <property type="component" value="Chromosome 6"/>
</dbReference>
<feature type="domain" description="Disease resistance protein winged helix" evidence="12">
    <location>
        <begin position="490"/>
        <end position="563"/>
    </location>
</feature>
<dbReference type="GO" id="GO:0043531">
    <property type="term" value="F:ADP binding"/>
    <property type="evidence" value="ECO:0007669"/>
    <property type="project" value="InterPro"/>
</dbReference>
<proteinExistence type="inferred from homology"/>
<dbReference type="Gene3D" id="1.20.5.4130">
    <property type="match status" value="1"/>
</dbReference>
<organism evidence="15 16">
    <name type="scientific">Eragrostis curvula</name>
    <name type="common">weeping love grass</name>
    <dbReference type="NCBI Taxonomy" id="38414"/>
    <lineage>
        <taxon>Eukaryota</taxon>
        <taxon>Viridiplantae</taxon>
        <taxon>Streptophyta</taxon>
        <taxon>Embryophyta</taxon>
        <taxon>Tracheophyta</taxon>
        <taxon>Spermatophyta</taxon>
        <taxon>Magnoliopsida</taxon>
        <taxon>Liliopsida</taxon>
        <taxon>Poales</taxon>
        <taxon>Poaceae</taxon>
        <taxon>PACMAD clade</taxon>
        <taxon>Chloridoideae</taxon>
        <taxon>Eragrostideae</taxon>
        <taxon>Eragrostidinae</taxon>
        <taxon>Eragrostis</taxon>
    </lineage>
</organism>
<feature type="domain" description="NB-ARC" evidence="10">
    <location>
        <begin position="235"/>
        <end position="401"/>
    </location>
</feature>
<evidence type="ECO:0000256" key="7">
    <source>
        <dbReference type="ARBA" id="ARBA00023054"/>
    </source>
</evidence>
<dbReference type="InterPro" id="IPR001611">
    <property type="entry name" value="Leu-rich_rpt"/>
</dbReference>
<dbReference type="InterPro" id="IPR058922">
    <property type="entry name" value="WHD_DRP"/>
</dbReference>
<evidence type="ECO:0000256" key="8">
    <source>
        <dbReference type="SAM" id="Coils"/>
    </source>
</evidence>
<dbReference type="Gene3D" id="1.10.8.430">
    <property type="entry name" value="Helical domain of apoptotic protease-activating factors"/>
    <property type="match status" value="1"/>
</dbReference>
<reference evidence="15 16" key="1">
    <citation type="journal article" date="2019" name="Sci. Rep.">
        <title>A high-quality genome of Eragrostis curvula grass provides insights into Poaceae evolution and supports new strategies to enhance forage quality.</title>
        <authorList>
            <person name="Carballo J."/>
            <person name="Santos B.A.C.M."/>
            <person name="Zappacosta D."/>
            <person name="Garbus I."/>
            <person name="Selva J.P."/>
            <person name="Gallo C.A."/>
            <person name="Diaz A."/>
            <person name="Albertini E."/>
            <person name="Caccamo M."/>
            <person name="Echenique V."/>
        </authorList>
    </citation>
    <scope>NUCLEOTIDE SEQUENCE [LARGE SCALE GENOMIC DNA]</scope>
    <source>
        <strain evidence="16">cv. Victoria</strain>
        <tissue evidence="15">Leaf</tissue>
    </source>
</reference>